<evidence type="ECO:0000256" key="5">
    <source>
        <dbReference type="ARBA" id="ARBA00023125"/>
    </source>
</evidence>
<evidence type="ECO:0000256" key="1">
    <source>
        <dbReference type="ARBA" id="ARBA00022490"/>
    </source>
</evidence>
<keyword evidence="10" id="KW-1185">Reference proteome</keyword>
<comment type="subunit">
    <text evidence="6">Homodimer.</text>
</comment>
<feature type="compositionally biased region" description="Basic and acidic residues" evidence="7">
    <location>
        <begin position="570"/>
        <end position="584"/>
    </location>
</feature>
<dbReference type="Pfam" id="PF02463">
    <property type="entry name" value="SMC_N"/>
    <property type="match status" value="1"/>
</dbReference>
<dbReference type="NCBIfam" id="TIGR02168">
    <property type="entry name" value="SMC_prok_B"/>
    <property type="match status" value="1"/>
</dbReference>
<comment type="function">
    <text evidence="6">Required for chromosome condensation and partitioning.</text>
</comment>
<keyword evidence="1 6" id="KW-0963">Cytoplasm</keyword>
<name>D0KWM8_HALNC</name>
<dbReference type="STRING" id="555778.Hneap_0161"/>
<dbReference type="PIRSF" id="PIRSF005719">
    <property type="entry name" value="SMC"/>
    <property type="match status" value="1"/>
</dbReference>
<dbReference type="GO" id="GO:0030261">
    <property type="term" value="P:chromosome condensation"/>
    <property type="evidence" value="ECO:0007669"/>
    <property type="project" value="InterPro"/>
</dbReference>
<protein>
    <recommendedName>
        <fullName evidence="6">Chromosome partition protein Smc</fullName>
    </recommendedName>
</protein>
<dbReference type="CDD" id="cd03278">
    <property type="entry name" value="ABC_SMC_barmotin"/>
    <property type="match status" value="1"/>
</dbReference>
<dbReference type="Gene3D" id="3.40.50.300">
    <property type="entry name" value="P-loop containing nucleotide triphosphate hydrolases"/>
    <property type="match status" value="2"/>
</dbReference>
<proteinExistence type="inferred from homology"/>
<evidence type="ECO:0000313" key="10">
    <source>
        <dbReference type="Proteomes" id="UP000009102"/>
    </source>
</evidence>
<feature type="domain" description="RecF/RecN/SMC N-terminal" evidence="8">
    <location>
        <begin position="3"/>
        <end position="1151"/>
    </location>
</feature>
<dbReference type="eggNOG" id="COG1196">
    <property type="taxonomic scope" value="Bacteria"/>
</dbReference>
<keyword evidence="3 6" id="KW-0067">ATP-binding</keyword>
<evidence type="ECO:0000256" key="7">
    <source>
        <dbReference type="SAM" id="MobiDB-lite"/>
    </source>
</evidence>
<evidence type="ECO:0000259" key="8">
    <source>
        <dbReference type="Pfam" id="PF02463"/>
    </source>
</evidence>
<dbReference type="Gene3D" id="1.20.5.170">
    <property type="match status" value="1"/>
</dbReference>
<dbReference type="EMBL" id="CP001801">
    <property type="protein sequence ID" value="ACX95025.1"/>
    <property type="molecule type" value="Genomic_DNA"/>
</dbReference>
<dbReference type="RefSeq" id="WP_012823061.1">
    <property type="nucleotide sequence ID" value="NC_013422.1"/>
</dbReference>
<gene>
    <name evidence="6" type="primary">smc</name>
    <name evidence="9" type="ordered locus">Hneap_0161</name>
</gene>
<comment type="subcellular location">
    <subcellularLocation>
        <location evidence="6">Cytoplasm</location>
    </subcellularLocation>
</comment>
<keyword evidence="5 6" id="KW-0238">DNA-binding</keyword>
<feature type="coiled-coil region" evidence="6">
    <location>
        <begin position="652"/>
        <end position="826"/>
    </location>
</feature>
<feature type="binding site" evidence="6">
    <location>
        <begin position="32"/>
        <end position="39"/>
    </location>
    <ligand>
        <name>ATP</name>
        <dbReference type="ChEBI" id="CHEBI:30616"/>
    </ligand>
</feature>
<dbReference type="GO" id="GO:0003677">
    <property type="term" value="F:DNA binding"/>
    <property type="evidence" value="ECO:0007669"/>
    <property type="project" value="UniProtKB-UniRule"/>
</dbReference>
<feature type="coiled-coil region" evidence="6">
    <location>
        <begin position="300"/>
        <end position="507"/>
    </location>
</feature>
<evidence type="ECO:0000256" key="3">
    <source>
        <dbReference type="ARBA" id="ARBA00022840"/>
    </source>
</evidence>
<dbReference type="InterPro" id="IPR011890">
    <property type="entry name" value="SMC_prok"/>
</dbReference>
<comment type="domain">
    <text evidence="6">Contains large globular domains required for ATP hydrolysis at each terminus and a third globular domain forming a flexible hinge near the middle of the molecule. These domains are separated by coiled-coil structures.</text>
</comment>
<keyword evidence="4 6" id="KW-0175">Coiled coil</keyword>
<accession>D0KWM8</accession>
<dbReference type="GO" id="GO:0016887">
    <property type="term" value="F:ATP hydrolysis activity"/>
    <property type="evidence" value="ECO:0007669"/>
    <property type="project" value="InterPro"/>
</dbReference>
<dbReference type="GO" id="GO:0007059">
    <property type="term" value="P:chromosome segregation"/>
    <property type="evidence" value="ECO:0007669"/>
    <property type="project" value="UniProtKB-UniRule"/>
</dbReference>
<comment type="similarity">
    <text evidence="6">Belongs to the SMC family.</text>
</comment>
<dbReference type="GO" id="GO:0006260">
    <property type="term" value="P:DNA replication"/>
    <property type="evidence" value="ECO:0007669"/>
    <property type="project" value="UniProtKB-UniRule"/>
</dbReference>
<dbReference type="HAMAP" id="MF_01894">
    <property type="entry name" value="Smc_prok"/>
    <property type="match status" value="1"/>
</dbReference>
<dbReference type="InterPro" id="IPR003395">
    <property type="entry name" value="RecF/RecN/SMC_N"/>
</dbReference>
<feature type="region of interest" description="Disordered" evidence="7">
    <location>
        <begin position="566"/>
        <end position="585"/>
    </location>
</feature>
<dbReference type="InterPro" id="IPR024704">
    <property type="entry name" value="SMC"/>
</dbReference>
<dbReference type="SUPFAM" id="SSF52540">
    <property type="entry name" value="P-loop containing nucleoside triphosphate hydrolases"/>
    <property type="match status" value="1"/>
</dbReference>
<feature type="coiled-coil region" evidence="6">
    <location>
        <begin position="170"/>
        <end position="218"/>
    </location>
</feature>
<reference evidence="9 10" key="1">
    <citation type="submission" date="2009-10" db="EMBL/GenBank/DDBJ databases">
        <title>Complete sequence of Halothiobacillus neapolitanus c2.</title>
        <authorList>
            <consortium name="US DOE Joint Genome Institute"/>
            <person name="Lucas S."/>
            <person name="Copeland A."/>
            <person name="Lapidus A."/>
            <person name="Glavina del Rio T."/>
            <person name="Tice H."/>
            <person name="Bruce D."/>
            <person name="Goodwin L."/>
            <person name="Pitluck S."/>
            <person name="Davenport K."/>
            <person name="Brettin T."/>
            <person name="Detter J.C."/>
            <person name="Han C."/>
            <person name="Tapia R."/>
            <person name="Larimer F."/>
            <person name="Land M."/>
            <person name="Hauser L."/>
            <person name="Kyrpides N."/>
            <person name="Mikhailova N."/>
            <person name="Kerfeld C."/>
            <person name="Cannon G."/>
            <person name="Heinhort S."/>
        </authorList>
    </citation>
    <scope>NUCLEOTIDE SEQUENCE [LARGE SCALE GENOMIC DNA]</scope>
    <source>
        <strain evidence="10">ATCC 23641 / c2</strain>
    </source>
</reference>
<dbReference type="InterPro" id="IPR027417">
    <property type="entry name" value="P-loop_NTPase"/>
</dbReference>
<feature type="coiled-coil region" evidence="6">
    <location>
        <begin position="883"/>
        <end position="910"/>
    </location>
</feature>
<dbReference type="KEGG" id="hna:Hneap_0161"/>
<dbReference type="AlphaFoldDB" id="D0KWM8"/>
<dbReference type="GO" id="GO:0005737">
    <property type="term" value="C:cytoplasm"/>
    <property type="evidence" value="ECO:0007669"/>
    <property type="project" value="UniProtKB-SubCell"/>
</dbReference>
<dbReference type="GO" id="GO:0005524">
    <property type="term" value="F:ATP binding"/>
    <property type="evidence" value="ECO:0007669"/>
    <property type="project" value="UniProtKB-UniRule"/>
</dbReference>
<keyword evidence="2 6" id="KW-0547">Nucleotide-binding</keyword>
<dbReference type="Proteomes" id="UP000009102">
    <property type="component" value="Chromosome"/>
</dbReference>
<organism evidence="9 10">
    <name type="scientific">Halothiobacillus neapolitanus (strain ATCC 23641 / DSM 15147 / CIP 104769 / NCIMB 8539 / c2)</name>
    <name type="common">Thiobacillus neapolitanus</name>
    <dbReference type="NCBI Taxonomy" id="555778"/>
    <lineage>
        <taxon>Bacteria</taxon>
        <taxon>Pseudomonadati</taxon>
        <taxon>Pseudomonadota</taxon>
        <taxon>Gammaproteobacteria</taxon>
        <taxon>Chromatiales</taxon>
        <taxon>Halothiobacillaceae</taxon>
        <taxon>Halothiobacillus</taxon>
    </lineage>
</organism>
<evidence type="ECO:0000256" key="2">
    <source>
        <dbReference type="ARBA" id="ARBA00022741"/>
    </source>
</evidence>
<feature type="coiled-coil region" evidence="6">
    <location>
        <begin position="975"/>
        <end position="1012"/>
    </location>
</feature>
<dbReference type="PANTHER" id="PTHR43977">
    <property type="entry name" value="STRUCTURAL MAINTENANCE OF CHROMOSOMES PROTEIN 3"/>
    <property type="match status" value="1"/>
</dbReference>
<sequence>MRLTRLYLAGFKSFAAPTEILLPAERVAIVGPNGCGKSNLIDAIRWVLGESSAKQLRGQSLDDVIFAGSGQRPAASQAVVELSFDNSARRLSGPFGAYDQIVICRSLGRDGQSRYSINQTRVRRRDVVDLFLGTGVGARSYSVIEQGQINRVVDAKPEDLRAYLEETAGISLYRERRRETESRIQQTQDNLSRLSDIADELGRQKTQLERQARTAERYRELQKKRRRQVVEQAAVQVVLTERANAALDAEWQTAQAHMTTVAERMAQVELRCAQEDEARTSAQSDLQQVQARQYQLGAEQAQLQGRLGELAARIESAEQQRQDDLAQRTRLEAACTRLQAELSRLAEERRTLESQRQQAAEQRAKAQAELRAADTHLNEMRAEWARSHDDLARPQQDLAAAKAEHAALLRQLQRLETERASVTSRDFTEPMAASIQQIQDAETRMGALEQSHSAGEVVLAEQQTVLAELSDRAAAMQKEAQTLRQNADALQAERRGLERALAAHQTSKDDAPRAERLIQRLAKAHADAWWGHALGAGIEAACVDDLDALMVAWRADQIPATGWWVAPDSQRSEPKSDLEQKRSPSDALAPWLRDWQHTRHPAPSLNEALAQRHTLPSGHCFVLADGWQVGRHWIGRGGSDQAAVRLAQQTRLAELQQAGTEAETTAEQAQIEYQRIQNQLAQQRKQVERLVAEQHQFEQQRQRLHWSLEDLRRKYQQLKQQQADRAANVARMEAEHKQLSADRGQLEDTIRRLEQIVAQARSARDAFNARQQTAEQTVQVLRRQAGEAGQALQQLERTVDRNQHQFEQAQQSLARDEAQMVQIDQRLAQFADRLDGLITQQSERQAEFTALSARQHEIAQAEKAALALVHEHTQAVQTAGVERHETQVALEKARAAVQALELQRAQLAVREDHAGEALTLALDQWRDDQQSLDAEAIKRLADIPNIAEAQAAELSTLEQQIARLGAVNLTAIEAFAEAEARKSELDGQIEDVQAALDQLQEAIRTLDKQTRAQFRSVFDAVNARIGPLFVQLFGGGEARLELSGADDLDAGVLLFAKPPGKKVTQLSLLSGGERALTAVALIFALFELNPAPFCILDEVDAPLDEANVGRFCAMVSAMSDRVQFLFVTHNKTTMASASALVGVTMREAGVSRIVSVDVDRAVQLLES</sequence>
<evidence type="ECO:0000256" key="4">
    <source>
        <dbReference type="ARBA" id="ARBA00023054"/>
    </source>
</evidence>
<dbReference type="GO" id="GO:0007062">
    <property type="term" value="P:sister chromatid cohesion"/>
    <property type="evidence" value="ECO:0007669"/>
    <property type="project" value="InterPro"/>
</dbReference>
<evidence type="ECO:0000313" key="9">
    <source>
        <dbReference type="EMBL" id="ACX95025.1"/>
    </source>
</evidence>
<dbReference type="HOGENOM" id="CLU_001042_2_2_6"/>
<evidence type="ECO:0000256" key="6">
    <source>
        <dbReference type="HAMAP-Rule" id="MF_01894"/>
    </source>
</evidence>